<dbReference type="Pfam" id="PF00132">
    <property type="entry name" value="Hexapep"/>
    <property type="match status" value="1"/>
</dbReference>
<sequence length="199" mass="22155">MKKLIQSYSLLGLINLVLFFIGTKILFPKARLIRFPFRLRGKKYIKFDSGFTTGYNCRIDAFPLNQNSLPIIEIGKNVQLNDYVHIGAINSIIIEDNVLIASKVFITDHNHGSYSGKNCDAPNTPPASRKLFSKKVHIEKNVWIGEFVSILPGVRIGEGSIIGTMSVVTKSIPPHSIAIGSPARVIKEFDTSSKQWVKV</sequence>
<name>A0ABW3IEC9_9FLAO</name>
<dbReference type="Gene3D" id="2.160.10.10">
    <property type="entry name" value="Hexapeptide repeat proteins"/>
    <property type="match status" value="1"/>
</dbReference>
<dbReference type="InterPro" id="IPR001451">
    <property type="entry name" value="Hexapep"/>
</dbReference>
<dbReference type="PANTHER" id="PTHR23416:SF78">
    <property type="entry name" value="LIPOPOLYSACCHARIDE BIOSYNTHESIS O-ACETYL TRANSFERASE WBBJ-RELATED"/>
    <property type="match status" value="1"/>
</dbReference>
<dbReference type="CDD" id="cd04647">
    <property type="entry name" value="LbH_MAT_like"/>
    <property type="match status" value="1"/>
</dbReference>
<evidence type="ECO:0000256" key="2">
    <source>
        <dbReference type="ARBA" id="ARBA00022737"/>
    </source>
</evidence>
<dbReference type="InterPro" id="IPR011004">
    <property type="entry name" value="Trimer_LpxA-like_sf"/>
</dbReference>
<dbReference type="PROSITE" id="PS00101">
    <property type="entry name" value="HEXAPEP_TRANSFERASES"/>
    <property type="match status" value="1"/>
</dbReference>
<dbReference type="SUPFAM" id="SSF51161">
    <property type="entry name" value="Trimeric LpxA-like enzymes"/>
    <property type="match status" value="1"/>
</dbReference>
<dbReference type="RefSeq" id="WP_380737610.1">
    <property type="nucleotide sequence ID" value="NZ_JBHTJP010000032.1"/>
</dbReference>
<dbReference type="InterPro" id="IPR018357">
    <property type="entry name" value="Hexapep_transf_CS"/>
</dbReference>
<gene>
    <name evidence="5" type="ORF">ACFQ1G_06095</name>
</gene>
<evidence type="ECO:0000256" key="4">
    <source>
        <dbReference type="SAM" id="Phobius"/>
    </source>
</evidence>
<organism evidence="5 6">
    <name type="scientific">Salinimicrobium gaetbulicola</name>
    <dbReference type="NCBI Taxonomy" id="999702"/>
    <lineage>
        <taxon>Bacteria</taxon>
        <taxon>Pseudomonadati</taxon>
        <taxon>Bacteroidota</taxon>
        <taxon>Flavobacteriia</taxon>
        <taxon>Flavobacteriales</taxon>
        <taxon>Flavobacteriaceae</taxon>
        <taxon>Salinimicrobium</taxon>
    </lineage>
</organism>
<keyword evidence="6" id="KW-1185">Reference proteome</keyword>
<keyword evidence="2" id="KW-0677">Repeat</keyword>
<keyword evidence="4" id="KW-0472">Membrane</keyword>
<dbReference type="Proteomes" id="UP001597100">
    <property type="component" value="Unassembled WGS sequence"/>
</dbReference>
<accession>A0ABW3IEC9</accession>
<evidence type="ECO:0000313" key="5">
    <source>
        <dbReference type="EMBL" id="MFD0976356.1"/>
    </source>
</evidence>
<keyword evidence="3" id="KW-0012">Acyltransferase</keyword>
<dbReference type="InterPro" id="IPR051159">
    <property type="entry name" value="Hexapeptide_acetyltransf"/>
</dbReference>
<evidence type="ECO:0000256" key="1">
    <source>
        <dbReference type="ARBA" id="ARBA00022679"/>
    </source>
</evidence>
<dbReference type="EMBL" id="JBHTJP010000032">
    <property type="protein sequence ID" value="MFD0976356.1"/>
    <property type="molecule type" value="Genomic_DNA"/>
</dbReference>
<comment type="caution">
    <text evidence="5">The sequence shown here is derived from an EMBL/GenBank/DDBJ whole genome shotgun (WGS) entry which is preliminary data.</text>
</comment>
<protein>
    <submittedName>
        <fullName evidence="5">Acetyltransferase</fullName>
    </submittedName>
</protein>
<evidence type="ECO:0000313" key="6">
    <source>
        <dbReference type="Proteomes" id="UP001597100"/>
    </source>
</evidence>
<proteinExistence type="predicted"/>
<keyword evidence="4" id="KW-0812">Transmembrane</keyword>
<reference evidence="6" key="1">
    <citation type="journal article" date="2019" name="Int. J. Syst. Evol. Microbiol.">
        <title>The Global Catalogue of Microorganisms (GCM) 10K type strain sequencing project: providing services to taxonomists for standard genome sequencing and annotation.</title>
        <authorList>
            <consortium name="The Broad Institute Genomics Platform"/>
            <consortium name="The Broad Institute Genome Sequencing Center for Infectious Disease"/>
            <person name="Wu L."/>
            <person name="Ma J."/>
        </authorList>
    </citation>
    <scope>NUCLEOTIDE SEQUENCE [LARGE SCALE GENOMIC DNA]</scope>
    <source>
        <strain evidence="6">CCUG 60898</strain>
    </source>
</reference>
<keyword evidence="4" id="KW-1133">Transmembrane helix</keyword>
<feature type="transmembrane region" description="Helical" evidence="4">
    <location>
        <begin position="6"/>
        <end position="27"/>
    </location>
</feature>
<evidence type="ECO:0000256" key="3">
    <source>
        <dbReference type="ARBA" id="ARBA00023315"/>
    </source>
</evidence>
<keyword evidence="1" id="KW-0808">Transferase</keyword>
<dbReference type="PANTHER" id="PTHR23416">
    <property type="entry name" value="SIALIC ACID SYNTHASE-RELATED"/>
    <property type="match status" value="1"/>
</dbReference>